<dbReference type="Gene3D" id="6.10.340.10">
    <property type="match status" value="1"/>
</dbReference>
<feature type="coiled-coil region" evidence="4">
    <location>
        <begin position="319"/>
        <end position="363"/>
    </location>
</feature>
<sequence length="661" mass="72675">MSVKRKLLLLLGVTIFCFIGVFGVSRYGEHISNRMLSLQNMSTDAASMILQCRREEKNFMIRKEWSYVEQEKKHMAQARSILGEIATHSPEMAANCTRATAALDNYHKSFVSAAELEREIGLTEDEGLRDAFIKAARALEEAFRPLREPEIIIELLQIRRHEKNFMIRRKPAYLEKANAAATRMFATLDGMQIAPDVRRKLDAVWNEYHKAFAAYVDNVGRQQILLDELVDNARNAEPAVYALRDHFAEQRARVNRIMANSVLGIEISAAAIITLAILWIIYSVTRPLAALTRFSHDVASGNLDAKPEGAFSGEFEALRNDLTRMVAQLRQKLLEVRDKEEQARDQAQRAEVAMRQAQEQEQRTTALWERMKESAHQAESVSNRVSDAAEELAAMIAQVKEGATIQSQRMAETATAMDQMNTAVVEVARNAGQASEHANSAKDKAVDGADMVSQAVEAIASVSAHADNMRSGMDKLAGQVESIGEVMGVINEIADQTNLLALNAAIEAARAGDAGRGFAVVADEVRKLAEKTMAATKQVDQSIQAIQTAAQENITNVRAATAAVERSSDLASRSGQSQEEIVRLVDLNSQQVEAIASASEQQSASSEQISRAVDEVTRIAHDSATGMVRSYEAVSSLSGLAGELRNMIESMLVNESRTNKA</sequence>
<comment type="similarity">
    <text evidence="2">Belongs to the methyl-accepting chemotaxis (MCP) protein family.</text>
</comment>
<dbReference type="InterPro" id="IPR004089">
    <property type="entry name" value="MCPsignal_dom"/>
</dbReference>
<dbReference type="GO" id="GO:0016020">
    <property type="term" value="C:membrane"/>
    <property type="evidence" value="ECO:0007669"/>
    <property type="project" value="InterPro"/>
</dbReference>
<dbReference type="AlphaFoldDB" id="A0A846QTV3"/>
<gene>
    <name evidence="7" type="ORF">GGQ74_001742</name>
</gene>
<dbReference type="CDD" id="cd11386">
    <property type="entry name" value="MCP_signal"/>
    <property type="match status" value="1"/>
</dbReference>
<dbReference type="Proteomes" id="UP000580856">
    <property type="component" value="Unassembled WGS sequence"/>
</dbReference>
<evidence type="ECO:0000256" key="1">
    <source>
        <dbReference type="ARBA" id="ARBA00023224"/>
    </source>
</evidence>
<dbReference type="RefSeq" id="WP_167941164.1">
    <property type="nucleotide sequence ID" value="NZ_JAATJA010000002.1"/>
</dbReference>
<feature type="domain" description="HAMP" evidence="6">
    <location>
        <begin position="282"/>
        <end position="334"/>
    </location>
</feature>
<dbReference type="PROSITE" id="PS50111">
    <property type="entry name" value="CHEMOTAXIS_TRANSDUC_2"/>
    <property type="match status" value="1"/>
</dbReference>
<dbReference type="SUPFAM" id="SSF58104">
    <property type="entry name" value="Methyl-accepting chemotaxis protein (MCP) signaling domain"/>
    <property type="match status" value="1"/>
</dbReference>
<dbReference type="Pfam" id="PF00672">
    <property type="entry name" value="HAMP"/>
    <property type="match status" value="1"/>
</dbReference>
<dbReference type="GO" id="GO:0007165">
    <property type="term" value="P:signal transduction"/>
    <property type="evidence" value="ECO:0007669"/>
    <property type="project" value="UniProtKB-KW"/>
</dbReference>
<evidence type="ECO:0000256" key="4">
    <source>
        <dbReference type="SAM" id="Coils"/>
    </source>
</evidence>
<keyword evidence="1 3" id="KW-0807">Transducer</keyword>
<proteinExistence type="inferred from homology"/>
<evidence type="ECO:0000256" key="3">
    <source>
        <dbReference type="PROSITE-ProRule" id="PRU00284"/>
    </source>
</evidence>
<comment type="caution">
    <text evidence="7">The sequence shown here is derived from an EMBL/GenBank/DDBJ whole genome shotgun (WGS) entry which is preliminary data.</text>
</comment>
<feature type="domain" description="Methyl-accepting transducer" evidence="5">
    <location>
        <begin position="381"/>
        <end position="617"/>
    </location>
</feature>
<dbReference type="EMBL" id="JAATJA010000002">
    <property type="protein sequence ID" value="NJB68069.1"/>
    <property type="molecule type" value="Genomic_DNA"/>
</dbReference>
<dbReference type="SMART" id="SM01358">
    <property type="entry name" value="HBM"/>
    <property type="match status" value="1"/>
</dbReference>
<name>A0A846QTV3_9BACT</name>
<evidence type="ECO:0000256" key="2">
    <source>
        <dbReference type="ARBA" id="ARBA00029447"/>
    </source>
</evidence>
<dbReference type="PANTHER" id="PTHR32089">
    <property type="entry name" value="METHYL-ACCEPTING CHEMOTAXIS PROTEIN MCPB"/>
    <property type="match status" value="1"/>
</dbReference>
<evidence type="ECO:0000313" key="7">
    <source>
        <dbReference type="EMBL" id="NJB68069.1"/>
    </source>
</evidence>
<dbReference type="PANTHER" id="PTHR32089:SF112">
    <property type="entry name" value="LYSOZYME-LIKE PROTEIN-RELATED"/>
    <property type="match status" value="1"/>
</dbReference>
<dbReference type="PROSITE" id="PS50885">
    <property type="entry name" value="HAMP"/>
    <property type="match status" value="1"/>
</dbReference>
<dbReference type="SMART" id="SM00304">
    <property type="entry name" value="HAMP"/>
    <property type="match status" value="1"/>
</dbReference>
<protein>
    <submittedName>
        <fullName evidence="7">Methyl-accepting chemotaxis protein</fullName>
    </submittedName>
</protein>
<reference evidence="7 8" key="1">
    <citation type="submission" date="2020-03" db="EMBL/GenBank/DDBJ databases">
        <title>Genomic Encyclopedia of Type Strains, Phase IV (KMG-IV): sequencing the most valuable type-strain genomes for metagenomic binning, comparative biology and taxonomic classification.</title>
        <authorList>
            <person name="Goeker M."/>
        </authorList>
    </citation>
    <scope>NUCLEOTIDE SEQUENCE [LARGE SCALE GENOMIC DNA]</scope>
    <source>
        <strain evidence="7 8">DSM 24233</strain>
    </source>
</reference>
<dbReference type="InterPro" id="IPR003660">
    <property type="entry name" value="HAMP_dom"/>
</dbReference>
<dbReference type="SMART" id="SM00283">
    <property type="entry name" value="MA"/>
    <property type="match status" value="1"/>
</dbReference>
<accession>A0A846QTV3</accession>
<keyword evidence="4" id="KW-0175">Coiled coil</keyword>
<dbReference type="Pfam" id="PF00015">
    <property type="entry name" value="MCPsignal"/>
    <property type="match status" value="1"/>
</dbReference>
<dbReference type="InterPro" id="IPR032255">
    <property type="entry name" value="HBM"/>
</dbReference>
<keyword evidence="8" id="KW-1185">Reference proteome</keyword>
<evidence type="ECO:0000259" key="6">
    <source>
        <dbReference type="PROSITE" id="PS50885"/>
    </source>
</evidence>
<organism evidence="7 8">
    <name type="scientific">Desulfobaculum xiamenense</name>
    <dbReference type="NCBI Taxonomy" id="995050"/>
    <lineage>
        <taxon>Bacteria</taxon>
        <taxon>Pseudomonadati</taxon>
        <taxon>Thermodesulfobacteriota</taxon>
        <taxon>Desulfovibrionia</taxon>
        <taxon>Desulfovibrionales</taxon>
        <taxon>Desulfovibrionaceae</taxon>
        <taxon>Desulfobaculum</taxon>
    </lineage>
</organism>
<evidence type="ECO:0000259" key="5">
    <source>
        <dbReference type="PROSITE" id="PS50111"/>
    </source>
</evidence>
<evidence type="ECO:0000313" key="8">
    <source>
        <dbReference type="Proteomes" id="UP000580856"/>
    </source>
</evidence>
<dbReference type="Gene3D" id="1.10.287.950">
    <property type="entry name" value="Methyl-accepting chemotaxis protein"/>
    <property type="match status" value="1"/>
</dbReference>